<gene>
    <name evidence="10" type="ORF">MAA8898_04928</name>
</gene>
<accession>A0A238L6S9</accession>
<dbReference type="GO" id="GO:0006508">
    <property type="term" value="P:proteolysis"/>
    <property type="evidence" value="ECO:0007669"/>
    <property type="project" value="UniProtKB-KW"/>
</dbReference>
<dbReference type="AlphaFoldDB" id="A0A238L6S9"/>
<keyword evidence="5" id="KW-0378">Hydrolase</keyword>
<dbReference type="NCBIfam" id="TIGR03008">
    <property type="entry name" value="pepcterm_CAAX"/>
    <property type="match status" value="1"/>
</dbReference>
<evidence type="ECO:0000256" key="5">
    <source>
        <dbReference type="ARBA" id="ARBA00022801"/>
    </source>
</evidence>
<evidence type="ECO:0000259" key="9">
    <source>
        <dbReference type="Pfam" id="PF02517"/>
    </source>
</evidence>
<keyword evidence="11" id="KW-1185">Reference proteome</keyword>
<feature type="transmembrane region" description="Helical" evidence="8">
    <location>
        <begin position="229"/>
        <end position="246"/>
    </location>
</feature>
<evidence type="ECO:0000313" key="10">
    <source>
        <dbReference type="EMBL" id="SMX50698.1"/>
    </source>
</evidence>
<evidence type="ECO:0000256" key="7">
    <source>
        <dbReference type="ARBA" id="ARBA00023136"/>
    </source>
</evidence>
<dbReference type="InterPro" id="IPR003675">
    <property type="entry name" value="Rce1/LyrA-like_dom"/>
</dbReference>
<dbReference type="Proteomes" id="UP000207598">
    <property type="component" value="Unassembled WGS sequence"/>
</dbReference>
<feature type="transmembrane region" description="Helical" evidence="8">
    <location>
        <begin position="118"/>
        <end position="144"/>
    </location>
</feature>
<dbReference type="NCBIfam" id="TIGR04178">
    <property type="entry name" value="exo_archaeo"/>
    <property type="match status" value="1"/>
</dbReference>
<feature type="transmembrane region" description="Helical" evidence="8">
    <location>
        <begin position="344"/>
        <end position="364"/>
    </location>
</feature>
<comment type="subcellular location">
    <subcellularLocation>
        <location evidence="1">Cell membrane</location>
        <topology evidence="1">Multi-pass membrane protein</topology>
    </subcellularLocation>
</comment>
<evidence type="ECO:0000256" key="6">
    <source>
        <dbReference type="ARBA" id="ARBA00022989"/>
    </source>
</evidence>
<dbReference type="GO" id="GO:0080120">
    <property type="term" value="P:CAAX-box protein maturation"/>
    <property type="evidence" value="ECO:0007669"/>
    <property type="project" value="UniProtKB-ARBA"/>
</dbReference>
<dbReference type="NCBIfam" id="TIGR04162">
    <property type="entry name" value="exo_VPEID"/>
    <property type="match status" value="1"/>
</dbReference>
<name>A0A238L6S9_9RHOB</name>
<feature type="transmembrane region" description="Helical" evidence="8">
    <location>
        <begin position="18"/>
        <end position="40"/>
    </location>
</feature>
<keyword evidence="6 8" id="KW-1133">Transmembrane helix</keyword>
<dbReference type="InterPro" id="IPR026420">
    <property type="entry name" value="Exo_VPEID"/>
</dbReference>
<sequence>MTSASTALAAPVLSRARILGLALLLVAEFGLLGAIFKHFIPFECRANWPRSLCESADDVLISGYGALGAVALFVMLLPGAFSHLAEGQESRLRPLLLNISGVGLALLPVLVLREGTGAAWMAATFFVWALALPMILAGAMFVLAPPSAWRAFLAVHGVALALCLLAGASMPLLALRLQPLWSLDGLSDATFAAVAWVLETVGYAVETWPEEKIIAAGGFSVFIDKPCSGIEGIVLVTLFVTLYLALFRQSLRFPLVLILYPLGLAASAAFNVLRIAILLMIGIEGNPELAVGGFHSHAGWVAFTIVALGIVAMAETVPQLKRKARAVGPSAERVATPPLWQDPVAARILPFAVFMLSALVVSIASQTPDLLYPLRMMAVAIVVVPFWSIYRALPWRLDPLALAAGAFIGVFWIAIPTTGDTAPATGTLAGGALVLWYALRGIGTVVFVPLLEELFFRDYLESRLRRRSGFAWTVGAMLVSATLFAALHSRWAEAFAAALILSAVARRRENITDAILAHAVANAVVFAAAVGAGNFALI</sequence>
<dbReference type="InterPro" id="IPR014346">
    <property type="entry name" value="Prenyl_protease-related"/>
</dbReference>
<dbReference type="InterPro" id="IPR026392">
    <property type="entry name" value="Exo/Archaeosortase_dom"/>
</dbReference>
<dbReference type="Pfam" id="PF09721">
    <property type="entry name" value="Exosortase_EpsH"/>
    <property type="match status" value="1"/>
</dbReference>
<protein>
    <submittedName>
        <fullName evidence="10">Transmembrane exosortase (Exosortase_EpsH)</fullName>
    </submittedName>
</protein>
<evidence type="ECO:0000256" key="2">
    <source>
        <dbReference type="ARBA" id="ARBA00022475"/>
    </source>
</evidence>
<evidence type="ECO:0000256" key="1">
    <source>
        <dbReference type="ARBA" id="ARBA00004651"/>
    </source>
</evidence>
<proteinExistence type="predicted"/>
<evidence type="ECO:0000256" key="3">
    <source>
        <dbReference type="ARBA" id="ARBA00022670"/>
    </source>
</evidence>
<evidence type="ECO:0000313" key="11">
    <source>
        <dbReference type="Proteomes" id="UP000207598"/>
    </source>
</evidence>
<dbReference type="GO" id="GO:0005886">
    <property type="term" value="C:plasma membrane"/>
    <property type="evidence" value="ECO:0007669"/>
    <property type="project" value="UniProtKB-SubCell"/>
</dbReference>
<feature type="transmembrane region" description="Helical" evidence="8">
    <location>
        <begin position="397"/>
        <end position="415"/>
    </location>
</feature>
<feature type="transmembrane region" description="Helical" evidence="8">
    <location>
        <begin position="60"/>
        <end position="83"/>
    </location>
</feature>
<keyword evidence="2" id="KW-1003">Cell membrane</keyword>
<feature type="transmembrane region" description="Helical" evidence="8">
    <location>
        <begin position="294"/>
        <end position="314"/>
    </location>
</feature>
<feature type="transmembrane region" description="Helical" evidence="8">
    <location>
        <begin position="151"/>
        <end position="174"/>
    </location>
</feature>
<evidence type="ECO:0000256" key="4">
    <source>
        <dbReference type="ARBA" id="ARBA00022692"/>
    </source>
</evidence>
<feature type="transmembrane region" description="Helical" evidence="8">
    <location>
        <begin position="468"/>
        <end position="487"/>
    </location>
</feature>
<keyword evidence="4 8" id="KW-0812">Transmembrane</keyword>
<evidence type="ECO:0000256" key="8">
    <source>
        <dbReference type="SAM" id="Phobius"/>
    </source>
</evidence>
<organism evidence="10 11">
    <name type="scientific">Maliponia aquimaris</name>
    <dbReference type="NCBI Taxonomy" id="1673631"/>
    <lineage>
        <taxon>Bacteria</taxon>
        <taxon>Pseudomonadati</taxon>
        <taxon>Pseudomonadota</taxon>
        <taxon>Alphaproteobacteria</taxon>
        <taxon>Rhodobacterales</taxon>
        <taxon>Paracoccaceae</taxon>
        <taxon>Maliponia</taxon>
    </lineage>
</organism>
<reference evidence="10 11" key="1">
    <citation type="submission" date="2017-05" db="EMBL/GenBank/DDBJ databases">
        <authorList>
            <person name="Song R."/>
            <person name="Chenine A.L."/>
            <person name="Ruprecht R.M."/>
        </authorList>
    </citation>
    <scope>NUCLEOTIDE SEQUENCE [LARGE SCALE GENOMIC DNA]</scope>
    <source>
        <strain evidence="10 11">CECT 8898</strain>
    </source>
</reference>
<keyword evidence="7 8" id="KW-0472">Membrane</keyword>
<feature type="transmembrane region" description="Helical" evidence="8">
    <location>
        <begin position="515"/>
        <end position="537"/>
    </location>
</feature>
<dbReference type="Pfam" id="PF02517">
    <property type="entry name" value="Rce1-like"/>
    <property type="match status" value="1"/>
</dbReference>
<feature type="transmembrane region" description="Helical" evidence="8">
    <location>
        <begin position="435"/>
        <end position="456"/>
    </location>
</feature>
<dbReference type="OrthoDB" id="8451928at2"/>
<feature type="transmembrane region" description="Helical" evidence="8">
    <location>
        <begin position="258"/>
        <end position="282"/>
    </location>
</feature>
<dbReference type="RefSeq" id="WP_094023640.1">
    <property type="nucleotide sequence ID" value="NZ_FXYF01000026.1"/>
</dbReference>
<dbReference type="InterPro" id="IPR019127">
    <property type="entry name" value="Exosortase"/>
</dbReference>
<feature type="transmembrane region" description="Helical" evidence="8">
    <location>
        <begin position="95"/>
        <end position="112"/>
    </location>
</feature>
<feature type="domain" description="CAAX prenyl protease 2/Lysostaphin resistance protein A-like" evidence="9">
    <location>
        <begin position="436"/>
        <end position="524"/>
    </location>
</feature>
<dbReference type="EMBL" id="FXYF01000026">
    <property type="protein sequence ID" value="SMX50698.1"/>
    <property type="molecule type" value="Genomic_DNA"/>
</dbReference>
<feature type="transmembrane region" description="Helical" evidence="8">
    <location>
        <begin position="370"/>
        <end position="390"/>
    </location>
</feature>
<keyword evidence="3" id="KW-0645">Protease</keyword>
<dbReference type="GO" id="GO:0004175">
    <property type="term" value="F:endopeptidase activity"/>
    <property type="evidence" value="ECO:0007669"/>
    <property type="project" value="UniProtKB-ARBA"/>
</dbReference>